<dbReference type="AlphaFoldDB" id="A0A0C3F2R7"/>
<evidence type="ECO:0000313" key="2">
    <source>
        <dbReference type="Proteomes" id="UP000054166"/>
    </source>
</evidence>
<gene>
    <name evidence="1" type="ORF">PILCRDRAFT_14515</name>
</gene>
<protein>
    <submittedName>
        <fullName evidence="1">Uncharacterized protein</fullName>
    </submittedName>
</protein>
<accession>A0A0C3F2R7</accession>
<name>A0A0C3F2R7_PILCF</name>
<evidence type="ECO:0000313" key="1">
    <source>
        <dbReference type="EMBL" id="KIM74369.1"/>
    </source>
</evidence>
<organism evidence="1 2">
    <name type="scientific">Piloderma croceum (strain F 1598)</name>
    <dbReference type="NCBI Taxonomy" id="765440"/>
    <lineage>
        <taxon>Eukaryota</taxon>
        <taxon>Fungi</taxon>
        <taxon>Dikarya</taxon>
        <taxon>Basidiomycota</taxon>
        <taxon>Agaricomycotina</taxon>
        <taxon>Agaricomycetes</taxon>
        <taxon>Agaricomycetidae</taxon>
        <taxon>Atheliales</taxon>
        <taxon>Atheliaceae</taxon>
        <taxon>Piloderma</taxon>
    </lineage>
</organism>
<dbReference type="EMBL" id="KN833062">
    <property type="protein sequence ID" value="KIM74369.1"/>
    <property type="molecule type" value="Genomic_DNA"/>
</dbReference>
<dbReference type="OrthoDB" id="2678974at2759"/>
<dbReference type="HOGENOM" id="CLU_1571240_0_0_1"/>
<dbReference type="Proteomes" id="UP000054166">
    <property type="component" value="Unassembled WGS sequence"/>
</dbReference>
<proteinExistence type="predicted"/>
<sequence length="170" mass="19176">MTAPSQRQALFLNRIHRQERLFSAVILHYDPRSRDLHPWFWPATRTGGHVTPTDLLEYRQTHEFKAPCCLCACGSTENIYTESAISMATTGPYAGELDSRVKPGLSKPEFRRLFAKCVCGLVMTRRVFWDHDCVENDVIDLTSDTSEDASEASGQVVIDLTDTDMYVAVT</sequence>
<reference evidence="1 2" key="1">
    <citation type="submission" date="2014-04" db="EMBL/GenBank/DDBJ databases">
        <authorList>
            <consortium name="DOE Joint Genome Institute"/>
            <person name="Kuo A."/>
            <person name="Tarkka M."/>
            <person name="Buscot F."/>
            <person name="Kohler A."/>
            <person name="Nagy L.G."/>
            <person name="Floudas D."/>
            <person name="Copeland A."/>
            <person name="Barry K.W."/>
            <person name="Cichocki N."/>
            <person name="Veneault-Fourrey C."/>
            <person name="LaButti K."/>
            <person name="Lindquist E.A."/>
            <person name="Lipzen A."/>
            <person name="Lundell T."/>
            <person name="Morin E."/>
            <person name="Murat C."/>
            <person name="Sun H."/>
            <person name="Tunlid A."/>
            <person name="Henrissat B."/>
            <person name="Grigoriev I.V."/>
            <person name="Hibbett D.S."/>
            <person name="Martin F."/>
            <person name="Nordberg H.P."/>
            <person name="Cantor M.N."/>
            <person name="Hua S.X."/>
        </authorList>
    </citation>
    <scope>NUCLEOTIDE SEQUENCE [LARGE SCALE GENOMIC DNA]</scope>
    <source>
        <strain evidence="1 2">F 1598</strain>
    </source>
</reference>
<keyword evidence="2" id="KW-1185">Reference proteome</keyword>
<reference evidence="2" key="2">
    <citation type="submission" date="2015-01" db="EMBL/GenBank/DDBJ databases">
        <title>Evolutionary Origins and Diversification of the Mycorrhizal Mutualists.</title>
        <authorList>
            <consortium name="DOE Joint Genome Institute"/>
            <consortium name="Mycorrhizal Genomics Consortium"/>
            <person name="Kohler A."/>
            <person name="Kuo A."/>
            <person name="Nagy L.G."/>
            <person name="Floudas D."/>
            <person name="Copeland A."/>
            <person name="Barry K.W."/>
            <person name="Cichocki N."/>
            <person name="Veneault-Fourrey C."/>
            <person name="LaButti K."/>
            <person name="Lindquist E.A."/>
            <person name="Lipzen A."/>
            <person name="Lundell T."/>
            <person name="Morin E."/>
            <person name="Murat C."/>
            <person name="Riley R."/>
            <person name="Ohm R."/>
            <person name="Sun H."/>
            <person name="Tunlid A."/>
            <person name="Henrissat B."/>
            <person name="Grigoriev I.V."/>
            <person name="Hibbett D.S."/>
            <person name="Martin F."/>
        </authorList>
    </citation>
    <scope>NUCLEOTIDE SEQUENCE [LARGE SCALE GENOMIC DNA]</scope>
    <source>
        <strain evidence="2">F 1598</strain>
    </source>
</reference>
<dbReference type="InParanoid" id="A0A0C3F2R7"/>